<dbReference type="InterPro" id="IPR050953">
    <property type="entry name" value="N4_N6_ade-DNA_methylase"/>
</dbReference>
<dbReference type="Proteomes" id="UP000546642">
    <property type="component" value="Unassembled WGS sequence"/>
</dbReference>
<dbReference type="RefSeq" id="WP_221308157.1">
    <property type="nucleotide sequence ID" value="NZ_JACHDS010000001.1"/>
</dbReference>
<dbReference type="InterPro" id="IPR002052">
    <property type="entry name" value="DNA_methylase_N6_adenine_CS"/>
</dbReference>
<evidence type="ECO:0000256" key="2">
    <source>
        <dbReference type="ARBA" id="ARBA00022603"/>
    </source>
</evidence>
<dbReference type="GO" id="GO:0009007">
    <property type="term" value="F:site-specific DNA-methyltransferase (adenine-specific) activity"/>
    <property type="evidence" value="ECO:0007669"/>
    <property type="project" value="UniProtKB-EC"/>
</dbReference>
<keyword evidence="8" id="KW-1185">Reference proteome</keyword>
<evidence type="ECO:0000256" key="3">
    <source>
        <dbReference type="ARBA" id="ARBA00022679"/>
    </source>
</evidence>
<protein>
    <recommendedName>
        <fullName evidence="1">site-specific DNA-methyltransferase (adenine-specific)</fullName>
        <ecNumber evidence="1">2.1.1.72</ecNumber>
    </recommendedName>
</protein>
<comment type="catalytic activity">
    <reaction evidence="5">
        <text>a 2'-deoxyadenosine in DNA + S-adenosyl-L-methionine = an N(6)-methyl-2'-deoxyadenosine in DNA + S-adenosyl-L-homocysteine + H(+)</text>
        <dbReference type="Rhea" id="RHEA:15197"/>
        <dbReference type="Rhea" id="RHEA-COMP:12418"/>
        <dbReference type="Rhea" id="RHEA-COMP:12419"/>
        <dbReference type="ChEBI" id="CHEBI:15378"/>
        <dbReference type="ChEBI" id="CHEBI:57856"/>
        <dbReference type="ChEBI" id="CHEBI:59789"/>
        <dbReference type="ChEBI" id="CHEBI:90615"/>
        <dbReference type="ChEBI" id="CHEBI:90616"/>
        <dbReference type="EC" id="2.1.1.72"/>
    </reaction>
</comment>
<feature type="domain" description="Type II methyltransferase M.TaqI-like" evidence="6">
    <location>
        <begin position="139"/>
        <end position="172"/>
    </location>
</feature>
<evidence type="ECO:0000313" key="7">
    <source>
        <dbReference type="EMBL" id="MBB6173401.1"/>
    </source>
</evidence>
<name>A0A7W9YKW1_9ACTN</name>
<evidence type="ECO:0000256" key="5">
    <source>
        <dbReference type="ARBA" id="ARBA00047942"/>
    </source>
</evidence>
<keyword evidence="2" id="KW-0489">Methyltransferase</keyword>
<sequence>MSILGLHEPAAPLSQATADAMEHGEVFTRGWVVDLILDLVGYTADRDLASLRLAEPACGAGAFMMAVTRRLSASCRAHGRDIADAVHAAQALDLIPLNVKKTQEVVRAQLLADGWAASSVDAVVEAWVRQGDYLLADPPDQGFDFVVGNPPYIRLEDVPRDRTAHYRAAYPTMGGRADVRRRPDMCPVPLSRDRIEHLWRRGHRLSTQRSFWGKSVRCEVSPLLRRRGRPSVLASGE</sequence>
<proteinExistence type="predicted"/>
<dbReference type="GO" id="GO:0006304">
    <property type="term" value="P:DNA modification"/>
    <property type="evidence" value="ECO:0007669"/>
    <property type="project" value="InterPro"/>
</dbReference>
<dbReference type="PROSITE" id="PS00092">
    <property type="entry name" value="N6_MTASE"/>
    <property type="match status" value="1"/>
</dbReference>
<dbReference type="PANTHER" id="PTHR33841">
    <property type="entry name" value="DNA METHYLTRANSFERASE YEEA-RELATED"/>
    <property type="match status" value="1"/>
</dbReference>
<keyword evidence="4" id="KW-0949">S-adenosyl-L-methionine</keyword>
<reference evidence="7 8" key="1">
    <citation type="submission" date="2020-08" db="EMBL/GenBank/DDBJ databases">
        <title>Sequencing the genomes of 1000 actinobacteria strains.</title>
        <authorList>
            <person name="Klenk H.-P."/>
        </authorList>
    </citation>
    <scope>NUCLEOTIDE SEQUENCE [LARGE SCALE GENOMIC DNA]</scope>
    <source>
        <strain evidence="7 8">DSM 46659</strain>
    </source>
</reference>
<dbReference type="InterPro" id="IPR011639">
    <property type="entry name" value="MethylTrfase_TaqI-like_dom"/>
</dbReference>
<organism evidence="7 8">
    <name type="scientific">Nocardiopsis mwathae</name>
    <dbReference type="NCBI Taxonomy" id="1472723"/>
    <lineage>
        <taxon>Bacteria</taxon>
        <taxon>Bacillati</taxon>
        <taxon>Actinomycetota</taxon>
        <taxon>Actinomycetes</taxon>
        <taxon>Streptosporangiales</taxon>
        <taxon>Nocardiopsidaceae</taxon>
        <taxon>Nocardiopsis</taxon>
    </lineage>
</organism>
<dbReference type="Pfam" id="PF07669">
    <property type="entry name" value="Eco57I"/>
    <property type="match status" value="1"/>
</dbReference>
<dbReference type="GO" id="GO:0003676">
    <property type="term" value="F:nucleic acid binding"/>
    <property type="evidence" value="ECO:0007669"/>
    <property type="project" value="InterPro"/>
</dbReference>
<dbReference type="GO" id="GO:0032259">
    <property type="term" value="P:methylation"/>
    <property type="evidence" value="ECO:0007669"/>
    <property type="project" value="UniProtKB-KW"/>
</dbReference>
<evidence type="ECO:0000256" key="1">
    <source>
        <dbReference type="ARBA" id="ARBA00011900"/>
    </source>
</evidence>
<dbReference type="PRINTS" id="PR00507">
    <property type="entry name" value="N12N6MTFRASE"/>
</dbReference>
<evidence type="ECO:0000256" key="4">
    <source>
        <dbReference type="ARBA" id="ARBA00022691"/>
    </source>
</evidence>
<dbReference type="Gene3D" id="3.40.50.150">
    <property type="entry name" value="Vaccinia Virus protein VP39"/>
    <property type="match status" value="1"/>
</dbReference>
<gene>
    <name evidence="7" type="ORF">HNR23_003461</name>
</gene>
<accession>A0A7W9YKW1</accession>
<dbReference type="SUPFAM" id="SSF53335">
    <property type="entry name" value="S-adenosyl-L-methionine-dependent methyltransferases"/>
    <property type="match status" value="1"/>
</dbReference>
<evidence type="ECO:0000259" key="6">
    <source>
        <dbReference type="Pfam" id="PF07669"/>
    </source>
</evidence>
<dbReference type="EC" id="2.1.1.72" evidence="1"/>
<dbReference type="EMBL" id="JACHDS010000001">
    <property type="protein sequence ID" value="MBB6173401.1"/>
    <property type="molecule type" value="Genomic_DNA"/>
</dbReference>
<dbReference type="PANTHER" id="PTHR33841:SF1">
    <property type="entry name" value="DNA METHYLTRANSFERASE A"/>
    <property type="match status" value="1"/>
</dbReference>
<comment type="caution">
    <text evidence="7">The sequence shown here is derived from an EMBL/GenBank/DDBJ whole genome shotgun (WGS) entry which is preliminary data.</text>
</comment>
<keyword evidence="3" id="KW-0808">Transferase</keyword>
<dbReference type="InterPro" id="IPR029063">
    <property type="entry name" value="SAM-dependent_MTases_sf"/>
</dbReference>
<evidence type="ECO:0000313" key="8">
    <source>
        <dbReference type="Proteomes" id="UP000546642"/>
    </source>
</evidence>
<dbReference type="AlphaFoldDB" id="A0A7W9YKW1"/>